<name>A0A6A3Q3J5_9STRA</name>
<dbReference type="AlphaFoldDB" id="A0A6A3Q3J5"/>
<protein>
    <submittedName>
        <fullName evidence="2">Uncharacterized protein</fullName>
    </submittedName>
</protein>
<organism evidence="2 3">
    <name type="scientific">Phytophthora fragariae</name>
    <dbReference type="NCBI Taxonomy" id="53985"/>
    <lineage>
        <taxon>Eukaryota</taxon>
        <taxon>Sar</taxon>
        <taxon>Stramenopiles</taxon>
        <taxon>Oomycota</taxon>
        <taxon>Peronosporomycetes</taxon>
        <taxon>Peronosporales</taxon>
        <taxon>Peronosporaceae</taxon>
        <taxon>Phytophthora</taxon>
    </lineage>
</organism>
<evidence type="ECO:0000313" key="2">
    <source>
        <dbReference type="EMBL" id="KAE9067982.1"/>
    </source>
</evidence>
<dbReference type="EMBL" id="QXFZ01003621">
    <property type="protein sequence ID" value="KAE9067982.1"/>
    <property type="molecule type" value="Genomic_DNA"/>
</dbReference>
<feature type="compositionally biased region" description="Polar residues" evidence="1">
    <location>
        <begin position="101"/>
        <end position="117"/>
    </location>
</feature>
<comment type="caution">
    <text evidence="2">The sequence shown here is derived from an EMBL/GenBank/DDBJ whole genome shotgun (WGS) entry which is preliminary data.</text>
</comment>
<gene>
    <name evidence="2" type="ORF">PF007_g27859</name>
</gene>
<evidence type="ECO:0000313" key="3">
    <source>
        <dbReference type="Proteomes" id="UP000441208"/>
    </source>
</evidence>
<accession>A0A6A3Q3J5</accession>
<reference evidence="2 3" key="1">
    <citation type="submission" date="2018-08" db="EMBL/GenBank/DDBJ databases">
        <title>Genomic investigation of the strawberry pathogen Phytophthora fragariae indicates pathogenicity is determined by transcriptional variation in three key races.</title>
        <authorList>
            <person name="Adams T.M."/>
            <person name="Armitage A.D."/>
            <person name="Sobczyk M.K."/>
            <person name="Bates H.J."/>
            <person name="Dunwell J.M."/>
            <person name="Nellist C.F."/>
            <person name="Harrison R.J."/>
        </authorList>
    </citation>
    <scope>NUCLEOTIDE SEQUENCE [LARGE SCALE GENOMIC DNA]</scope>
    <source>
        <strain evidence="2 3">NOV-71</strain>
    </source>
</reference>
<feature type="compositionally biased region" description="Acidic residues" evidence="1">
    <location>
        <begin position="174"/>
        <end position="190"/>
    </location>
</feature>
<feature type="compositionally biased region" description="Basic residues" evidence="1">
    <location>
        <begin position="1"/>
        <end position="10"/>
    </location>
</feature>
<feature type="region of interest" description="Disordered" evidence="1">
    <location>
        <begin position="1"/>
        <end position="33"/>
    </location>
</feature>
<feature type="region of interest" description="Disordered" evidence="1">
    <location>
        <begin position="69"/>
        <end position="262"/>
    </location>
</feature>
<proteinExistence type="predicted"/>
<dbReference type="Proteomes" id="UP000441208">
    <property type="component" value="Unassembled WGS sequence"/>
</dbReference>
<evidence type="ECO:0000256" key="1">
    <source>
        <dbReference type="SAM" id="MobiDB-lite"/>
    </source>
</evidence>
<sequence length="516" mass="56700">MAQYQRRHRASAAEQGAASLRRSRDLALQGQDDAVRDRDAVVTDYRLLQDHYADAYNRFSAVAAAMGQNVDLPDPSGLAQHALSDSAGPRRTRKTQRTTTASFAARNTPSSRSQSPARKSPVGGAMVDEEGDVGSIGGESPDPPPIDRSDEGASSAEEGSPDPDDADAPPAEEASPEDEASPGQEDDANEEMLAALSRSRSTSPQLFDLCPSDDSGDAELDRASDDGQGGDLPADEDDTSAGQDNSTEIDEDDEASLPSTTVPRGLWIPGYRVHRLFRTADVTPWDVDKVSHQLAVEIDVPASTSLLLDVSAWLFPNLAPSAHPHPSKYEHLITGAAVDVLMNLSPPPWVSLDNEEAPLTFIPHLRGRMPHNFAQAYLEYEERHLQSIWGSTHTLPITEAMCLADPLLAAYHEQRRQRRSRAGVAWRQFLAKYVVPAIRRHLCDIDILLDPFFLHFPKPRVLKEWYPRLTGNATTLANTLEILDAEEPWRLQYRLNPQDHPAMQIARLAGKFIAPQ</sequence>